<accession>A0A6M3JEA8</accession>
<proteinExistence type="predicted"/>
<evidence type="ECO:0000313" key="1">
    <source>
        <dbReference type="EMBL" id="QJA68213.1"/>
    </source>
</evidence>
<name>A0A6M3JEA8_9ZZZZ</name>
<organism evidence="1">
    <name type="scientific">viral metagenome</name>
    <dbReference type="NCBI Taxonomy" id="1070528"/>
    <lineage>
        <taxon>unclassified sequences</taxon>
        <taxon>metagenomes</taxon>
        <taxon>organismal metagenomes</taxon>
    </lineage>
</organism>
<gene>
    <name evidence="1" type="ORF">MM415A07739_0004</name>
</gene>
<reference evidence="1" key="1">
    <citation type="submission" date="2020-03" db="EMBL/GenBank/DDBJ databases">
        <title>The deep terrestrial virosphere.</title>
        <authorList>
            <person name="Holmfeldt K."/>
            <person name="Nilsson E."/>
            <person name="Simone D."/>
            <person name="Lopez-Fernandez M."/>
            <person name="Wu X."/>
            <person name="de Brujin I."/>
            <person name="Lundin D."/>
            <person name="Andersson A."/>
            <person name="Bertilsson S."/>
            <person name="Dopson M."/>
        </authorList>
    </citation>
    <scope>NUCLEOTIDE SEQUENCE</scope>
    <source>
        <strain evidence="1">MM415A07739</strain>
    </source>
</reference>
<dbReference type="EMBL" id="MT141597">
    <property type="protein sequence ID" value="QJA68213.1"/>
    <property type="molecule type" value="Genomic_DNA"/>
</dbReference>
<protein>
    <submittedName>
        <fullName evidence="1">Uncharacterized protein</fullName>
    </submittedName>
</protein>
<dbReference type="AlphaFoldDB" id="A0A6M3JEA8"/>
<sequence>MNFTETGKKITKDWMPLAMINGIEWSINRKGRKDQFDCLYRTGLVNKTLWYIGAIIGDFKTWRKKNQQE</sequence>